<comment type="caution">
    <text evidence="5">The sequence shown here is derived from an EMBL/GenBank/DDBJ whole genome shotgun (WGS) entry which is preliminary data.</text>
</comment>
<dbReference type="Proteomes" id="UP000654123">
    <property type="component" value="Unassembled WGS sequence"/>
</dbReference>
<feature type="region of interest" description="Disordered" evidence="3">
    <location>
        <begin position="87"/>
        <end position="137"/>
    </location>
</feature>
<reference evidence="5" key="1">
    <citation type="journal article" date="2014" name="Int. J. Syst. Evol. Microbiol.">
        <title>Complete genome sequence of Corynebacterium casei LMG S-19264T (=DSM 44701T), isolated from a smear-ripened cheese.</title>
        <authorList>
            <consortium name="US DOE Joint Genome Institute (JGI-PGF)"/>
            <person name="Walter F."/>
            <person name="Albersmeier A."/>
            <person name="Kalinowski J."/>
            <person name="Ruckert C."/>
        </authorList>
    </citation>
    <scope>NUCLEOTIDE SEQUENCE</scope>
    <source>
        <strain evidence="5">JCM 4335</strain>
    </source>
</reference>
<protein>
    <recommendedName>
        <fullName evidence="7">Zinc-finger domain-containing protein</fullName>
    </recommendedName>
</protein>
<evidence type="ECO:0000256" key="3">
    <source>
        <dbReference type="SAM" id="MobiDB-lite"/>
    </source>
</evidence>
<keyword evidence="4" id="KW-0812">Transmembrane</keyword>
<evidence type="ECO:0000256" key="2">
    <source>
        <dbReference type="ARBA" id="ARBA00023163"/>
    </source>
</evidence>
<dbReference type="Gene3D" id="1.10.10.1320">
    <property type="entry name" value="Anti-sigma factor, zinc-finger domain"/>
    <property type="match status" value="1"/>
</dbReference>
<dbReference type="EMBL" id="BMSV01000006">
    <property type="protein sequence ID" value="GGQ11736.1"/>
    <property type="molecule type" value="Genomic_DNA"/>
</dbReference>
<keyword evidence="4" id="KW-0472">Membrane</keyword>
<evidence type="ECO:0000256" key="1">
    <source>
        <dbReference type="ARBA" id="ARBA00023015"/>
    </source>
</evidence>
<dbReference type="AlphaFoldDB" id="A0A918B0P0"/>
<evidence type="ECO:0000313" key="6">
    <source>
        <dbReference type="Proteomes" id="UP000654123"/>
    </source>
</evidence>
<evidence type="ECO:0000313" key="5">
    <source>
        <dbReference type="EMBL" id="GGQ11736.1"/>
    </source>
</evidence>
<evidence type="ECO:0008006" key="7">
    <source>
        <dbReference type="Google" id="ProtNLM"/>
    </source>
</evidence>
<feature type="region of interest" description="Disordered" evidence="3">
    <location>
        <begin position="1"/>
        <end position="27"/>
    </location>
</feature>
<keyword evidence="1" id="KW-0805">Transcription regulation</keyword>
<keyword evidence="2" id="KW-0804">Transcription</keyword>
<accession>A0A918B0P0</accession>
<feature type="region of interest" description="Disordered" evidence="3">
    <location>
        <begin position="201"/>
        <end position="226"/>
    </location>
</feature>
<keyword evidence="6" id="KW-1185">Reference proteome</keyword>
<evidence type="ECO:0000256" key="4">
    <source>
        <dbReference type="SAM" id="Phobius"/>
    </source>
</evidence>
<dbReference type="RefSeq" id="WP_189534473.1">
    <property type="nucleotide sequence ID" value="NZ_BMSV01000006.1"/>
</dbReference>
<feature type="compositionally biased region" description="Basic and acidic residues" evidence="3">
    <location>
        <begin position="96"/>
        <end position="115"/>
    </location>
</feature>
<sequence length="304" mass="32059">MTPTADTTRHPDVSEISDLTEGILPPSRTADVRRHLDRCDLCADVRSSLEEIRGLLGTLPGPARMPVDVAERIDAALAAEALLDATAPDGAAPVSRETRQKTTEPDPARPRKPERPASAPAGRPSGSTGPGRIPARRRRGAVVSAACSLAAVGLGVLFLQAANQNGDAPGASYADNTTASGDTRFSGSTLTDKVRSLLASPKRSYVATSPRLQTEGEPPATANPMIERAVPPLPSCVRQGIARNEQPLAAERGDYQGRSAYLVVLPHPRTETQVDVYVVDAFCVTAKNASDPADVLLKQSQPRP</sequence>
<dbReference type="InterPro" id="IPR041916">
    <property type="entry name" value="Anti_sigma_zinc_sf"/>
</dbReference>
<gene>
    <name evidence="5" type="ORF">GCM10010249_32860</name>
</gene>
<feature type="transmembrane region" description="Helical" evidence="4">
    <location>
        <begin position="140"/>
        <end position="159"/>
    </location>
</feature>
<keyword evidence="4" id="KW-1133">Transmembrane helix</keyword>
<reference evidence="5" key="2">
    <citation type="submission" date="2020-09" db="EMBL/GenBank/DDBJ databases">
        <authorList>
            <person name="Sun Q."/>
            <person name="Ohkuma M."/>
        </authorList>
    </citation>
    <scope>NUCLEOTIDE SEQUENCE</scope>
    <source>
        <strain evidence="5">JCM 4335</strain>
    </source>
</reference>
<proteinExistence type="predicted"/>
<name>A0A918B0P0_9ACTN</name>
<organism evidence="5 6">
    <name type="scientific">Streptomyces roseolilacinus</name>
    <dbReference type="NCBI Taxonomy" id="66904"/>
    <lineage>
        <taxon>Bacteria</taxon>
        <taxon>Bacillati</taxon>
        <taxon>Actinomycetota</taxon>
        <taxon>Actinomycetes</taxon>
        <taxon>Kitasatosporales</taxon>
        <taxon>Streptomycetaceae</taxon>
        <taxon>Streptomyces</taxon>
    </lineage>
</organism>